<protein>
    <submittedName>
        <fullName evidence="1">SDR family oxidoreductase</fullName>
    </submittedName>
</protein>
<reference evidence="1" key="1">
    <citation type="submission" date="2019-05" db="EMBL/GenBank/DDBJ databases">
        <title>Revised genome assembly of Burkholderiaceae (previously Ralstonia) sp. PBA.</title>
        <authorList>
            <person name="Gan H.M."/>
        </authorList>
    </citation>
    <scope>NUCLEOTIDE SEQUENCE</scope>
    <source>
        <strain evidence="1">PBA</strain>
    </source>
</reference>
<comment type="caution">
    <text evidence="1">The sequence shown here is derived from an EMBL/GenBank/DDBJ whole genome shotgun (WGS) entry which is preliminary data.</text>
</comment>
<organism evidence="1 2">
    <name type="scientific">Imbroritus primus</name>
    <dbReference type="NCBI Taxonomy" id="3058603"/>
    <lineage>
        <taxon>Bacteria</taxon>
        <taxon>Pseudomonadati</taxon>
        <taxon>Pseudomonadota</taxon>
        <taxon>Betaproteobacteria</taxon>
        <taxon>Burkholderiales</taxon>
        <taxon>Burkholderiaceae</taxon>
        <taxon>Imbroritus</taxon>
    </lineage>
</organism>
<accession>A0ACD3SQX6</accession>
<evidence type="ECO:0000313" key="1">
    <source>
        <dbReference type="EMBL" id="TMS58666.1"/>
    </source>
</evidence>
<name>A0ACD3SQX6_9BURK</name>
<dbReference type="EMBL" id="AKCV02000015">
    <property type="protein sequence ID" value="TMS58666.1"/>
    <property type="molecule type" value="Genomic_DNA"/>
</dbReference>
<evidence type="ECO:0000313" key="2">
    <source>
        <dbReference type="Proteomes" id="UP000004277"/>
    </source>
</evidence>
<keyword evidence="2" id="KW-1185">Reference proteome</keyword>
<proteinExistence type="predicted"/>
<sequence length="260" mass="27308">MQHPMDLSGKVAVVTGGNGGIGLGITKGLASAGCHVAIWARNAAKNEAAVQALQGLPGNVQAFACDVTDRASVDAAAAATLQRFGFIDGMFANAGIGGGGRESFLVRKPEDWGQMIDVNLYGAFHACQVALAQMKTQSEQGRKHGRIVLTSSIASHFGTAANEHYAMTKAGLTSLARSIAVEFARYGVTANALLPGYTATEMTTGLFDNEKFVKAVMPRIPQRRFGSSDDFAGVAIYLMSDLSSYHTGDAMTIDGGYSIY</sequence>
<gene>
    <name evidence="1" type="ORF">MW7_008115</name>
</gene>
<dbReference type="Proteomes" id="UP000004277">
    <property type="component" value="Unassembled WGS sequence"/>
</dbReference>